<keyword evidence="2" id="KW-1185">Reference proteome</keyword>
<sequence>MFAVLRKVLASMSLLTFDRFCLIFHMGIDPRSVVSIVCRRFSFGKVGFAFYACVGESSAEPSVGNLALFKGQRAFFDLAHASHEVRSSDILHTQYRRGDMSALMCSLDPKAVNVHREPRDRYSTGDGVTRSLGVELTTKIMSQVLRAVFEFDGLRRGPGLSGTLKRYKVAEVNTLRHEYLGADYLPTGWPNTMILQV</sequence>
<dbReference type="Proteomes" id="UP001207468">
    <property type="component" value="Unassembled WGS sequence"/>
</dbReference>
<protein>
    <submittedName>
        <fullName evidence="1">Uncharacterized protein</fullName>
    </submittedName>
</protein>
<name>A0ACC0UDQ9_9AGAM</name>
<gene>
    <name evidence="1" type="ORF">F5148DRAFT_701742</name>
</gene>
<accession>A0ACC0UDQ9</accession>
<comment type="caution">
    <text evidence="1">The sequence shown here is derived from an EMBL/GenBank/DDBJ whole genome shotgun (WGS) entry which is preliminary data.</text>
</comment>
<proteinExistence type="predicted"/>
<organism evidence="1 2">
    <name type="scientific">Russula earlei</name>
    <dbReference type="NCBI Taxonomy" id="71964"/>
    <lineage>
        <taxon>Eukaryota</taxon>
        <taxon>Fungi</taxon>
        <taxon>Dikarya</taxon>
        <taxon>Basidiomycota</taxon>
        <taxon>Agaricomycotina</taxon>
        <taxon>Agaricomycetes</taxon>
        <taxon>Russulales</taxon>
        <taxon>Russulaceae</taxon>
        <taxon>Russula</taxon>
    </lineage>
</organism>
<evidence type="ECO:0000313" key="1">
    <source>
        <dbReference type="EMBL" id="KAI9509773.1"/>
    </source>
</evidence>
<dbReference type="EMBL" id="JAGFNK010000056">
    <property type="protein sequence ID" value="KAI9509773.1"/>
    <property type="molecule type" value="Genomic_DNA"/>
</dbReference>
<evidence type="ECO:0000313" key="2">
    <source>
        <dbReference type="Proteomes" id="UP001207468"/>
    </source>
</evidence>
<reference evidence="1" key="1">
    <citation type="submission" date="2021-03" db="EMBL/GenBank/DDBJ databases">
        <title>Evolutionary priming and transition to the ectomycorrhizal habit in an iconic lineage of mushroom-forming fungi: is preadaptation a requirement?</title>
        <authorList>
            <consortium name="DOE Joint Genome Institute"/>
            <person name="Looney B.P."/>
            <person name="Miyauchi S."/>
            <person name="Morin E."/>
            <person name="Drula E."/>
            <person name="Courty P.E."/>
            <person name="Chicoki N."/>
            <person name="Fauchery L."/>
            <person name="Kohler A."/>
            <person name="Kuo A."/>
            <person name="LaButti K."/>
            <person name="Pangilinan J."/>
            <person name="Lipzen A."/>
            <person name="Riley R."/>
            <person name="Andreopoulos W."/>
            <person name="He G."/>
            <person name="Johnson J."/>
            <person name="Barry K.W."/>
            <person name="Grigoriev I.V."/>
            <person name="Nagy L."/>
            <person name="Hibbett D."/>
            <person name="Henrissat B."/>
            <person name="Matheny P.B."/>
            <person name="Labbe J."/>
            <person name="Martin A.F."/>
        </authorList>
    </citation>
    <scope>NUCLEOTIDE SEQUENCE</scope>
    <source>
        <strain evidence="1">BPL698</strain>
    </source>
</reference>
<feature type="non-terminal residue" evidence="1">
    <location>
        <position position="197"/>
    </location>
</feature>